<dbReference type="CDD" id="cd05403">
    <property type="entry name" value="NT_KNTase_like"/>
    <property type="match status" value="1"/>
</dbReference>
<dbReference type="AlphaFoldDB" id="A0A0B1RDC7"/>
<evidence type="ECO:0000259" key="1">
    <source>
        <dbReference type="Pfam" id="PF18765"/>
    </source>
</evidence>
<feature type="domain" description="Polymerase beta nucleotidyltransferase" evidence="1">
    <location>
        <begin position="40"/>
        <end position="96"/>
    </location>
</feature>
<dbReference type="EMBL" id="JTJJ01000019">
    <property type="protein sequence ID" value="KHJ69212.1"/>
    <property type="molecule type" value="Genomic_DNA"/>
</dbReference>
<sequence>MAVDKNGFICQPEFMEVQPAFSQLITDSVKGFTGVVPGLIHSIYLYGSVAEGRATENDSDLDLTVIFTQELDDETARKMAEVKSSLEKAHPVVSKIDIDPGTLDTVLRTANKNLWGYWLKHHCVCVYGEDLRERFEPFRPSKDIAVAVNGDFLSVLNSYVSRMKPSLEPAERHALQRAAARKAIRATNILREEGEQEWPASLEEHCERFNARYPALAEEMDYWLAISYRPRGDIVAFAGRIKTFAYWLNAEFHTRQR</sequence>
<evidence type="ECO:0000313" key="2">
    <source>
        <dbReference type="EMBL" id="KHJ69212.1"/>
    </source>
</evidence>
<evidence type="ECO:0000313" key="3">
    <source>
        <dbReference type="Proteomes" id="UP000030853"/>
    </source>
</evidence>
<organism evidence="2 3">
    <name type="scientific">Pantoea rodasii</name>
    <dbReference type="NCBI Taxonomy" id="1076549"/>
    <lineage>
        <taxon>Bacteria</taxon>
        <taxon>Pseudomonadati</taxon>
        <taxon>Pseudomonadota</taxon>
        <taxon>Gammaproteobacteria</taxon>
        <taxon>Enterobacterales</taxon>
        <taxon>Erwiniaceae</taxon>
        <taxon>Pantoea</taxon>
    </lineage>
</organism>
<comment type="caution">
    <text evidence="2">The sequence shown here is derived from an EMBL/GenBank/DDBJ whole genome shotgun (WGS) entry which is preliminary data.</text>
</comment>
<dbReference type="Pfam" id="PF18765">
    <property type="entry name" value="Polbeta"/>
    <property type="match status" value="1"/>
</dbReference>
<dbReference type="Proteomes" id="UP000030853">
    <property type="component" value="Unassembled WGS sequence"/>
</dbReference>
<dbReference type="Gene3D" id="3.30.460.10">
    <property type="entry name" value="Beta Polymerase, domain 2"/>
    <property type="match status" value="1"/>
</dbReference>
<dbReference type="InterPro" id="IPR041633">
    <property type="entry name" value="Polbeta"/>
</dbReference>
<dbReference type="InterPro" id="IPR043519">
    <property type="entry name" value="NT_sf"/>
</dbReference>
<proteinExistence type="predicted"/>
<dbReference type="SUPFAM" id="SSF81301">
    <property type="entry name" value="Nucleotidyltransferase"/>
    <property type="match status" value="1"/>
</dbReference>
<gene>
    <name evidence="2" type="ORF">QU24_04595</name>
</gene>
<dbReference type="GO" id="GO:0016740">
    <property type="term" value="F:transferase activity"/>
    <property type="evidence" value="ECO:0007669"/>
    <property type="project" value="UniProtKB-KW"/>
</dbReference>
<protein>
    <submittedName>
        <fullName evidence="2">Nucleotidyltransferase</fullName>
    </submittedName>
</protein>
<reference evidence="2 3" key="1">
    <citation type="submission" date="2014-11" db="EMBL/GenBank/DDBJ databases">
        <title>Genome sequencing of Pantoea rodasii ND03.</title>
        <authorList>
            <person name="Muhamad Yunos N.Y."/>
            <person name="Chan K.-G."/>
        </authorList>
    </citation>
    <scope>NUCLEOTIDE SEQUENCE [LARGE SCALE GENOMIC DNA]</scope>
    <source>
        <strain evidence="2 3">ND03</strain>
    </source>
</reference>
<name>A0A0B1RDC7_9GAMM</name>
<keyword evidence="2" id="KW-0808">Transferase</keyword>
<accession>A0A0B1RDC7</accession>
<dbReference type="RefSeq" id="WP_039328771.1">
    <property type="nucleotide sequence ID" value="NZ_JTJJ01000019.1"/>
</dbReference>